<dbReference type="InterPro" id="IPR030664">
    <property type="entry name" value="SdhA/FrdA/AprA"/>
</dbReference>
<dbReference type="InterPro" id="IPR003953">
    <property type="entry name" value="FAD-dep_OxRdtase_2_FAD-bd"/>
</dbReference>
<keyword evidence="1" id="KW-0285">Flavoprotein</keyword>
<reference evidence="8" key="1">
    <citation type="journal article" date="2019" name="Int. J. Syst. Evol. Microbiol.">
        <title>The Global Catalogue of Microorganisms (GCM) 10K type strain sequencing project: providing services to taxonomists for standard genome sequencing and annotation.</title>
        <authorList>
            <consortium name="The Broad Institute Genomics Platform"/>
            <consortium name="The Broad Institute Genome Sequencing Center for Infectious Disease"/>
            <person name="Wu L."/>
            <person name="Ma J."/>
        </authorList>
    </citation>
    <scope>NUCLEOTIDE SEQUENCE [LARGE SCALE GENOMIC DNA]</scope>
    <source>
        <strain evidence="8">JCM 16953</strain>
    </source>
</reference>
<keyword evidence="8" id="KW-1185">Reference proteome</keyword>
<dbReference type="Gene3D" id="3.50.50.60">
    <property type="entry name" value="FAD/NAD(P)-binding domain"/>
    <property type="match status" value="1"/>
</dbReference>
<dbReference type="PIRSF" id="PIRSF000171">
    <property type="entry name" value="SDHA_APRA_LASPO"/>
    <property type="match status" value="1"/>
</dbReference>
<dbReference type="Gene3D" id="3.90.700.10">
    <property type="entry name" value="Succinate dehydrogenase/fumarate reductase flavoprotein, catalytic domain"/>
    <property type="match status" value="1"/>
</dbReference>
<feature type="coiled-coil region" evidence="3">
    <location>
        <begin position="495"/>
        <end position="522"/>
    </location>
</feature>
<dbReference type="Pfam" id="PF00890">
    <property type="entry name" value="FAD_binding_2"/>
    <property type="match status" value="1"/>
</dbReference>
<evidence type="ECO:0000259" key="6">
    <source>
        <dbReference type="Pfam" id="PF02910"/>
    </source>
</evidence>
<dbReference type="Gene3D" id="1.20.58.100">
    <property type="entry name" value="Fumarate reductase/succinate dehydrogenase flavoprotein-like, C-terminal domain"/>
    <property type="match status" value="1"/>
</dbReference>
<dbReference type="InterPro" id="IPR015939">
    <property type="entry name" value="Fum_Rdtase/Succ_DH_flav-like_C"/>
</dbReference>
<organism evidence="7 8">
    <name type="scientific">Nocardioides panacisoli</name>
    <dbReference type="NCBI Taxonomy" id="627624"/>
    <lineage>
        <taxon>Bacteria</taxon>
        <taxon>Bacillati</taxon>
        <taxon>Actinomycetota</taxon>
        <taxon>Actinomycetes</taxon>
        <taxon>Propionibacteriales</taxon>
        <taxon>Nocardioidaceae</taxon>
        <taxon>Nocardioides</taxon>
    </lineage>
</organism>
<keyword evidence="2" id="KW-0560">Oxidoreductase</keyword>
<feature type="domain" description="FAD-dependent oxidoreductase 2 FAD-binding" evidence="5">
    <location>
        <begin position="20"/>
        <end position="426"/>
    </location>
</feature>
<dbReference type="InterPro" id="IPR037099">
    <property type="entry name" value="Fum_R/Succ_DH_flav-like_C_sf"/>
</dbReference>
<dbReference type="SUPFAM" id="SSF51905">
    <property type="entry name" value="FAD/NAD(P)-binding domain"/>
    <property type="match status" value="1"/>
</dbReference>
<dbReference type="PANTHER" id="PTHR11632:SF51">
    <property type="entry name" value="SUCCINATE DEHYDROGENASE [UBIQUINONE] FLAVOPROTEIN SUBUNIT, MITOCHONDRIAL"/>
    <property type="match status" value="1"/>
</dbReference>
<dbReference type="SUPFAM" id="SSF56425">
    <property type="entry name" value="Succinate dehydrogenase/fumarate reductase flavoprotein, catalytic domain"/>
    <property type="match status" value="1"/>
</dbReference>
<dbReference type="SUPFAM" id="SSF46977">
    <property type="entry name" value="Succinate dehydrogenase/fumarate reductase flavoprotein C-terminal domain"/>
    <property type="match status" value="1"/>
</dbReference>
<accession>A0ABP7I3I1</accession>
<dbReference type="InterPro" id="IPR036188">
    <property type="entry name" value="FAD/NAD-bd_sf"/>
</dbReference>
<evidence type="ECO:0000256" key="1">
    <source>
        <dbReference type="ARBA" id="ARBA00022630"/>
    </source>
</evidence>
<dbReference type="PANTHER" id="PTHR11632">
    <property type="entry name" value="SUCCINATE DEHYDROGENASE 2 FLAVOPROTEIN SUBUNIT"/>
    <property type="match status" value="1"/>
</dbReference>
<comment type="caution">
    <text evidence="7">The sequence shown here is derived from an EMBL/GenBank/DDBJ whole genome shotgun (WGS) entry which is preliminary data.</text>
</comment>
<feature type="compositionally biased region" description="Basic and acidic residues" evidence="4">
    <location>
        <begin position="555"/>
        <end position="566"/>
    </location>
</feature>
<gene>
    <name evidence="7" type="ORF">GCM10022242_05590</name>
</gene>
<feature type="domain" description="Fumarate reductase/succinate dehydrogenase flavoprotein-like C-terminal" evidence="6">
    <location>
        <begin position="483"/>
        <end position="596"/>
    </location>
</feature>
<dbReference type="InterPro" id="IPR027477">
    <property type="entry name" value="Succ_DH/fumarate_Rdtase_cat_sf"/>
</dbReference>
<feature type="region of interest" description="Disordered" evidence="4">
    <location>
        <begin position="554"/>
        <end position="578"/>
    </location>
</feature>
<protein>
    <submittedName>
        <fullName evidence="7">Fumarate reductase/succinate dehydrogenase flavoprotein subunit</fullName>
    </submittedName>
</protein>
<evidence type="ECO:0000259" key="5">
    <source>
        <dbReference type="Pfam" id="PF00890"/>
    </source>
</evidence>
<evidence type="ECO:0000256" key="2">
    <source>
        <dbReference type="ARBA" id="ARBA00023002"/>
    </source>
</evidence>
<evidence type="ECO:0000313" key="7">
    <source>
        <dbReference type="EMBL" id="GAA3805284.1"/>
    </source>
</evidence>
<dbReference type="NCBIfam" id="NF005866">
    <property type="entry name" value="PRK07803.1"/>
    <property type="match status" value="1"/>
</dbReference>
<sequence>MTGNEMSPDAAGGIERHGYDVIVIGAGGSGLRAAIAAHESGAKVAVVCKSLLGKAHTVMAEGGCAAAMGNLYPDDNWQVHFRDTMRGGKMLNNWRMAQLHAQEAPERVMELEDWGALFDRTDDGLISQRDFGGHRYARLAHIGDRTGLEIIRTLQQRLVALGIDVFMECTVTDLFKSGDQISGAFAYWRETGRFVVFEAPSVVLATGGIGKSFKVTSNSWEYTGDGHALALRAGATLINMEFVQFHPTGMVWPPSVKGLLVTESVRGDGGILRNSEGKRFMFDYIPDFFKKETADTEEEADRWYEDKKNNRRPPELLPRDEVARAINSEIKAGRGSPHGGIFLDIASRRSPEFIKRRLPSMYHQFKELADVDITAEPMEIGPTCHYVMGGVEVDPETEVSVVAGLYAVGECSGGMHGSNRLGGNSLSDLIVFGKRAGDAAAAHAGGLGSSRPGVSDEEVAAAQRSALAPFEVQGGENPYTIQQDLQQTMNDLVGIIRVAAELESALGEIQKLKERAAHMTVEGHRQYNPGWHLSIDLRNMLLVSECIAKAALARQESRGGHTRDDFPGPDPEWGGKNLVLRLDSTGTGVDLSEQPLPVMPDELKKFFEEE</sequence>
<dbReference type="EMBL" id="BAABAH010000001">
    <property type="protein sequence ID" value="GAA3805284.1"/>
    <property type="molecule type" value="Genomic_DNA"/>
</dbReference>
<dbReference type="Proteomes" id="UP001501821">
    <property type="component" value="Unassembled WGS sequence"/>
</dbReference>
<dbReference type="PRINTS" id="PR00411">
    <property type="entry name" value="PNDRDTASEI"/>
</dbReference>
<evidence type="ECO:0000313" key="8">
    <source>
        <dbReference type="Proteomes" id="UP001501821"/>
    </source>
</evidence>
<evidence type="ECO:0000256" key="4">
    <source>
        <dbReference type="SAM" id="MobiDB-lite"/>
    </source>
</evidence>
<proteinExistence type="predicted"/>
<dbReference type="RefSeq" id="WP_344772264.1">
    <property type="nucleotide sequence ID" value="NZ_BAABAH010000001.1"/>
</dbReference>
<evidence type="ECO:0000256" key="3">
    <source>
        <dbReference type="SAM" id="Coils"/>
    </source>
</evidence>
<keyword evidence="3" id="KW-0175">Coiled coil</keyword>
<dbReference type="Pfam" id="PF02910">
    <property type="entry name" value="Succ_DH_flav_C"/>
    <property type="match status" value="1"/>
</dbReference>
<name>A0ABP7I3I1_9ACTN</name>